<keyword evidence="1" id="KW-1133">Transmembrane helix</keyword>
<dbReference type="PROSITE" id="PS51257">
    <property type="entry name" value="PROKAR_LIPOPROTEIN"/>
    <property type="match status" value="1"/>
</dbReference>
<proteinExistence type="predicted"/>
<keyword evidence="1" id="KW-0472">Membrane</keyword>
<protein>
    <submittedName>
        <fullName evidence="2">Uncharacterized protein</fullName>
    </submittedName>
</protein>
<comment type="caution">
    <text evidence="2">The sequence shown here is derived from an EMBL/GenBank/DDBJ whole genome shotgun (WGS) entry which is preliminary data.</text>
</comment>
<gene>
    <name evidence="2" type="ORF">GF068_23590</name>
</gene>
<sequence length="334" mass="35081">MERRDFLKVGVIGGAGTAAAGTLGCAGTTGAAAPPVALVSPEEMDRFLARLDGGLDKLKTGESSIASLFPKLDSTDSNHQKQDVLVRKTLRSLLLVGSFNDLPEEGRVHPGVQDRMWSGMGEMDEAMLGMTSALDSLTPTERADIGLRMRKDPGLGMRIVEAIDQDAAKAGIPMERRLHLRAIAVEACSRMKQSTPLLIDEYVTKVNKVAARPANVAEFERRLVAQMGEEAFFQYRERTEALARRWNVASAGQAANDGAGPNAPPAADPHQRSSRVLTVGGILLGVGALSLLVGGIIVSSGGFVGAFVMTVGALLGIGGLITLIVGAAIRASEG</sequence>
<evidence type="ECO:0000313" key="3">
    <source>
        <dbReference type="Proteomes" id="UP000440224"/>
    </source>
</evidence>
<reference evidence="2 3" key="1">
    <citation type="submission" date="2019-10" db="EMBL/GenBank/DDBJ databases">
        <title>A soil myxobacterium in the family Polyangiaceae.</title>
        <authorList>
            <person name="Li Y."/>
            <person name="Wang J."/>
        </authorList>
    </citation>
    <scope>NUCLEOTIDE SEQUENCE [LARGE SCALE GENOMIC DNA]</scope>
    <source>
        <strain evidence="2 3">DSM 14734</strain>
    </source>
</reference>
<accession>A0A6N7PWT0</accession>
<dbReference type="Proteomes" id="UP000440224">
    <property type="component" value="Unassembled WGS sequence"/>
</dbReference>
<feature type="transmembrane region" description="Helical" evidence="1">
    <location>
        <begin position="303"/>
        <end position="329"/>
    </location>
</feature>
<organism evidence="2 3">
    <name type="scientific">Polyangium spumosum</name>
    <dbReference type="NCBI Taxonomy" id="889282"/>
    <lineage>
        <taxon>Bacteria</taxon>
        <taxon>Pseudomonadati</taxon>
        <taxon>Myxococcota</taxon>
        <taxon>Polyangia</taxon>
        <taxon>Polyangiales</taxon>
        <taxon>Polyangiaceae</taxon>
        <taxon>Polyangium</taxon>
    </lineage>
</organism>
<feature type="transmembrane region" description="Helical" evidence="1">
    <location>
        <begin position="276"/>
        <end position="297"/>
    </location>
</feature>
<dbReference type="EMBL" id="WJIE01000006">
    <property type="protein sequence ID" value="MRG94880.1"/>
    <property type="molecule type" value="Genomic_DNA"/>
</dbReference>
<keyword evidence="3" id="KW-1185">Reference proteome</keyword>
<evidence type="ECO:0000313" key="2">
    <source>
        <dbReference type="EMBL" id="MRG94880.1"/>
    </source>
</evidence>
<keyword evidence="1" id="KW-0812">Transmembrane</keyword>
<dbReference type="InterPro" id="IPR006311">
    <property type="entry name" value="TAT_signal"/>
</dbReference>
<evidence type="ECO:0000256" key="1">
    <source>
        <dbReference type="SAM" id="Phobius"/>
    </source>
</evidence>
<dbReference type="RefSeq" id="WP_153821676.1">
    <property type="nucleotide sequence ID" value="NZ_WJIE01000006.1"/>
</dbReference>
<dbReference type="PROSITE" id="PS51318">
    <property type="entry name" value="TAT"/>
    <property type="match status" value="1"/>
</dbReference>
<name>A0A6N7PWT0_9BACT</name>
<dbReference type="OrthoDB" id="5509118at2"/>
<dbReference type="AlphaFoldDB" id="A0A6N7PWT0"/>